<dbReference type="AlphaFoldDB" id="A0A5M8FJ21"/>
<name>A0A5M8FJ21_9GAMM</name>
<proteinExistence type="predicted"/>
<dbReference type="Proteomes" id="UP000322981">
    <property type="component" value="Unassembled WGS sequence"/>
</dbReference>
<protein>
    <submittedName>
        <fullName evidence="2">Pilus assembly protein</fullName>
    </submittedName>
</protein>
<dbReference type="InterPro" id="IPR012495">
    <property type="entry name" value="TadE-like_dom"/>
</dbReference>
<sequence>MAIVLPLFLFLSFGIIETANAMRLYMSMVYAAEDAARYASLHGSGASVPATSDSIAAQVRDFPGLSNATVTTLWTATENAEACRVPDDASGSDWATSPTGRNDPGSLVCVWVERTYRFMTPIIPDLDLKAHMERVVTGA</sequence>
<evidence type="ECO:0000313" key="3">
    <source>
        <dbReference type="Proteomes" id="UP000322981"/>
    </source>
</evidence>
<organism evidence="2 3">
    <name type="scientific">Thiohalocapsa marina</name>
    <dbReference type="NCBI Taxonomy" id="424902"/>
    <lineage>
        <taxon>Bacteria</taxon>
        <taxon>Pseudomonadati</taxon>
        <taxon>Pseudomonadota</taxon>
        <taxon>Gammaproteobacteria</taxon>
        <taxon>Chromatiales</taxon>
        <taxon>Chromatiaceae</taxon>
        <taxon>Thiohalocapsa</taxon>
    </lineage>
</organism>
<reference evidence="2 3" key="1">
    <citation type="submission" date="2019-09" db="EMBL/GenBank/DDBJ databases">
        <title>Whole-genome sequence of the purple sulfur bacterium Thiohalocapsa marina DSM 19078.</title>
        <authorList>
            <person name="Kyndt J.A."/>
            <person name="Meyer T.E."/>
        </authorList>
    </citation>
    <scope>NUCLEOTIDE SEQUENCE [LARGE SCALE GENOMIC DNA]</scope>
    <source>
        <strain evidence="2 3">DSM 19078</strain>
    </source>
</reference>
<dbReference type="Pfam" id="PF07811">
    <property type="entry name" value="TadE"/>
    <property type="match status" value="1"/>
</dbReference>
<gene>
    <name evidence="2" type="ORF">F2Q65_11450</name>
</gene>
<keyword evidence="3" id="KW-1185">Reference proteome</keyword>
<comment type="caution">
    <text evidence="2">The sequence shown here is derived from an EMBL/GenBank/DDBJ whole genome shotgun (WGS) entry which is preliminary data.</text>
</comment>
<feature type="domain" description="TadE-like" evidence="1">
    <location>
        <begin position="1"/>
        <end position="37"/>
    </location>
</feature>
<dbReference type="EMBL" id="VWXX01000016">
    <property type="protein sequence ID" value="KAA6184709.1"/>
    <property type="molecule type" value="Genomic_DNA"/>
</dbReference>
<evidence type="ECO:0000313" key="2">
    <source>
        <dbReference type="EMBL" id="KAA6184709.1"/>
    </source>
</evidence>
<evidence type="ECO:0000259" key="1">
    <source>
        <dbReference type="Pfam" id="PF07811"/>
    </source>
</evidence>
<accession>A0A5M8FJ21</accession>